<accession>A0AAV9CQI1</accession>
<feature type="domain" description="Ribonuclease H1 N-terminal" evidence="2">
    <location>
        <begin position="8"/>
        <end position="54"/>
    </location>
</feature>
<dbReference type="Proteomes" id="UP001180020">
    <property type="component" value="Unassembled WGS sequence"/>
</dbReference>
<dbReference type="InterPro" id="IPR037056">
    <property type="entry name" value="RNase_H1_N_sf"/>
</dbReference>
<proteinExistence type="predicted"/>
<dbReference type="PANTHER" id="PTHR33639">
    <property type="entry name" value="THIOL-DISULFIDE OXIDOREDUCTASE DCC"/>
    <property type="match status" value="1"/>
</dbReference>
<keyword evidence="4" id="KW-1185">Reference proteome</keyword>
<organism evidence="3 4">
    <name type="scientific">Acorus calamus</name>
    <name type="common">Sweet flag</name>
    <dbReference type="NCBI Taxonomy" id="4465"/>
    <lineage>
        <taxon>Eukaryota</taxon>
        <taxon>Viridiplantae</taxon>
        <taxon>Streptophyta</taxon>
        <taxon>Embryophyta</taxon>
        <taxon>Tracheophyta</taxon>
        <taxon>Spermatophyta</taxon>
        <taxon>Magnoliopsida</taxon>
        <taxon>Liliopsida</taxon>
        <taxon>Acoraceae</taxon>
        <taxon>Acorus</taxon>
    </lineage>
</organism>
<sequence>MEEEKNAFYVVRKGNMIGVYKSLSDCQDQVSSSICDHSVGVYKGYSLSKEAQEYLSSRGLRNPMYTIDAADVKEDLFGNIVPCPFQQPDSSDGNKLKKISPQKRSSESVELFHNSEEAGSTTLMSDFPQKNVRAEYDFPQKNLKVEYGVDACRATSNKSCIIEFDGASKGNPGLAGAGAVVRTTDRKVIVCYQRFDTHITKESGKLKYVYAHPGVSEGILQMTLYGLGNRYKINGKPKTRT</sequence>
<dbReference type="InterPro" id="IPR052927">
    <property type="entry name" value="DCC_oxidoreductase"/>
</dbReference>
<dbReference type="InterPro" id="IPR011320">
    <property type="entry name" value="RNase_H1_N"/>
</dbReference>
<dbReference type="SUPFAM" id="SSF55658">
    <property type="entry name" value="L9 N-domain-like"/>
    <property type="match status" value="1"/>
</dbReference>
<feature type="region of interest" description="Disordered" evidence="1">
    <location>
        <begin position="86"/>
        <end position="108"/>
    </location>
</feature>
<dbReference type="InterPro" id="IPR012337">
    <property type="entry name" value="RNaseH-like_sf"/>
</dbReference>
<dbReference type="EMBL" id="JAUJYO010000018">
    <property type="protein sequence ID" value="KAK1290644.1"/>
    <property type="molecule type" value="Genomic_DNA"/>
</dbReference>
<protein>
    <recommendedName>
        <fullName evidence="2">Ribonuclease H1 N-terminal domain-containing protein</fullName>
    </recommendedName>
</protein>
<dbReference type="GO" id="GO:0003676">
    <property type="term" value="F:nucleic acid binding"/>
    <property type="evidence" value="ECO:0007669"/>
    <property type="project" value="InterPro"/>
</dbReference>
<reference evidence="3" key="2">
    <citation type="submission" date="2023-06" db="EMBL/GenBank/DDBJ databases">
        <authorList>
            <person name="Ma L."/>
            <person name="Liu K.-W."/>
            <person name="Li Z."/>
            <person name="Hsiao Y.-Y."/>
            <person name="Qi Y."/>
            <person name="Fu T."/>
            <person name="Tang G."/>
            <person name="Zhang D."/>
            <person name="Sun W.-H."/>
            <person name="Liu D.-K."/>
            <person name="Li Y."/>
            <person name="Chen G.-Z."/>
            <person name="Liu X.-D."/>
            <person name="Liao X.-Y."/>
            <person name="Jiang Y.-T."/>
            <person name="Yu X."/>
            <person name="Hao Y."/>
            <person name="Huang J."/>
            <person name="Zhao X.-W."/>
            <person name="Ke S."/>
            <person name="Chen Y.-Y."/>
            <person name="Wu W.-L."/>
            <person name="Hsu J.-L."/>
            <person name="Lin Y.-F."/>
            <person name="Huang M.-D."/>
            <person name="Li C.-Y."/>
            <person name="Huang L."/>
            <person name="Wang Z.-W."/>
            <person name="Zhao X."/>
            <person name="Zhong W.-Y."/>
            <person name="Peng D.-H."/>
            <person name="Ahmad S."/>
            <person name="Lan S."/>
            <person name="Zhang J.-S."/>
            <person name="Tsai W.-C."/>
            <person name="Van De Peer Y."/>
            <person name="Liu Z.-J."/>
        </authorList>
    </citation>
    <scope>NUCLEOTIDE SEQUENCE</scope>
    <source>
        <strain evidence="3">CP</strain>
        <tissue evidence="3">Leaves</tissue>
    </source>
</reference>
<name>A0AAV9CQI1_ACOCL</name>
<evidence type="ECO:0000313" key="4">
    <source>
        <dbReference type="Proteomes" id="UP001180020"/>
    </source>
</evidence>
<dbReference type="InterPro" id="IPR036397">
    <property type="entry name" value="RNaseH_sf"/>
</dbReference>
<dbReference type="SUPFAM" id="SSF53098">
    <property type="entry name" value="Ribonuclease H-like"/>
    <property type="match status" value="1"/>
</dbReference>
<comment type="caution">
    <text evidence="3">The sequence shown here is derived from an EMBL/GenBank/DDBJ whole genome shotgun (WGS) entry which is preliminary data.</text>
</comment>
<dbReference type="PANTHER" id="PTHR33639:SF3">
    <property type="entry name" value="RIBONUCLEASE H1 N-TERMINAL DOMAIN-CONTAINING PROTEIN"/>
    <property type="match status" value="1"/>
</dbReference>
<dbReference type="Gene3D" id="3.30.420.10">
    <property type="entry name" value="Ribonuclease H-like superfamily/Ribonuclease H"/>
    <property type="match status" value="1"/>
</dbReference>
<evidence type="ECO:0000259" key="2">
    <source>
        <dbReference type="Pfam" id="PF01693"/>
    </source>
</evidence>
<evidence type="ECO:0000256" key="1">
    <source>
        <dbReference type="SAM" id="MobiDB-lite"/>
    </source>
</evidence>
<reference evidence="3" key="1">
    <citation type="journal article" date="2023" name="Nat. Commun.">
        <title>Diploid and tetraploid genomes of Acorus and the evolution of monocots.</title>
        <authorList>
            <person name="Ma L."/>
            <person name="Liu K.W."/>
            <person name="Li Z."/>
            <person name="Hsiao Y.Y."/>
            <person name="Qi Y."/>
            <person name="Fu T."/>
            <person name="Tang G.D."/>
            <person name="Zhang D."/>
            <person name="Sun W.H."/>
            <person name="Liu D.K."/>
            <person name="Li Y."/>
            <person name="Chen G.Z."/>
            <person name="Liu X.D."/>
            <person name="Liao X.Y."/>
            <person name="Jiang Y.T."/>
            <person name="Yu X."/>
            <person name="Hao Y."/>
            <person name="Huang J."/>
            <person name="Zhao X.W."/>
            <person name="Ke S."/>
            <person name="Chen Y.Y."/>
            <person name="Wu W.L."/>
            <person name="Hsu J.L."/>
            <person name="Lin Y.F."/>
            <person name="Huang M.D."/>
            <person name="Li C.Y."/>
            <person name="Huang L."/>
            <person name="Wang Z.W."/>
            <person name="Zhao X."/>
            <person name="Zhong W.Y."/>
            <person name="Peng D.H."/>
            <person name="Ahmad S."/>
            <person name="Lan S."/>
            <person name="Zhang J.S."/>
            <person name="Tsai W.C."/>
            <person name="Van de Peer Y."/>
            <person name="Liu Z.J."/>
        </authorList>
    </citation>
    <scope>NUCLEOTIDE SEQUENCE</scope>
    <source>
        <strain evidence="3">CP</strain>
    </source>
</reference>
<dbReference type="Pfam" id="PF01693">
    <property type="entry name" value="Cauli_VI"/>
    <property type="match status" value="1"/>
</dbReference>
<dbReference type="InterPro" id="IPR009027">
    <property type="entry name" value="Ribosomal_bL9/RNase_H1_N"/>
</dbReference>
<evidence type="ECO:0000313" key="3">
    <source>
        <dbReference type="EMBL" id="KAK1290644.1"/>
    </source>
</evidence>
<dbReference type="Gene3D" id="3.40.970.10">
    <property type="entry name" value="Ribonuclease H1, N-terminal domain"/>
    <property type="match status" value="1"/>
</dbReference>
<gene>
    <name evidence="3" type="ORF">QJS10_CPB18g01818</name>
</gene>
<dbReference type="AlphaFoldDB" id="A0AAV9CQI1"/>